<evidence type="ECO:0000313" key="2">
    <source>
        <dbReference type="Proteomes" id="UP000606922"/>
    </source>
</evidence>
<dbReference type="RefSeq" id="WP_188509303.1">
    <property type="nucleotide sequence ID" value="NZ_BMGB01000001.1"/>
</dbReference>
<dbReference type="AlphaFoldDB" id="A0A916WGJ3"/>
<dbReference type="Proteomes" id="UP000606922">
    <property type="component" value="Unassembled WGS sequence"/>
</dbReference>
<gene>
    <name evidence="1" type="ORF">GCM10010979_07020</name>
</gene>
<protein>
    <submittedName>
        <fullName evidence="1">Uncharacterized protein</fullName>
    </submittedName>
</protein>
<name>A0A916WGJ3_9MICO</name>
<sequence length="137" mass="15324">MIERQEADLEPLTTDTLIERRVGSLIGRAQNRQIWLLFLDCDHVQSPLVLPVSDIPVAPPDDDLDNWSELLRGATAAVDCADVIVVIERYATERLTDADRAWARMLSDGCRVAGVTLRAVLLSHRNGVRLLDDDDYT</sequence>
<proteinExistence type="predicted"/>
<organism evidence="1 2">
    <name type="scientific">Conyzicola nivalis</name>
    <dbReference type="NCBI Taxonomy" id="1477021"/>
    <lineage>
        <taxon>Bacteria</taxon>
        <taxon>Bacillati</taxon>
        <taxon>Actinomycetota</taxon>
        <taxon>Actinomycetes</taxon>
        <taxon>Micrococcales</taxon>
        <taxon>Microbacteriaceae</taxon>
        <taxon>Conyzicola</taxon>
    </lineage>
</organism>
<comment type="caution">
    <text evidence="1">The sequence shown here is derived from an EMBL/GenBank/DDBJ whole genome shotgun (WGS) entry which is preliminary data.</text>
</comment>
<reference evidence="1" key="1">
    <citation type="journal article" date="2014" name="Int. J. Syst. Evol. Microbiol.">
        <title>Complete genome sequence of Corynebacterium casei LMG S-19264T (=DSM 44701T), isolated from a smear-ripened cheese.</title>
        <authorList>
            <consortium name="US DOE Joint Genome Institute (JGI-PGF)"/>
            <person name="Walter F."/>
            <person name="Albersmeier A."/>
            <person name="Kalinowski J."/>
            <person name="Ruckert C."/>
        </authorList>
    </citation>
    <scope>NUCLEOTIDE SEQUENCE</scope>
    <source>
        <strain evidence="1">CGMCC 1.12813</strain>
    </source>
</reference>
<accession>A0A916WGJ3</accession>
<dbReference type="EMBL" id="BMGB01000001">
    <property type="protein sequence ID" value="GGA95131.1"/>
    <property type="molecule type" value="Genomic_DNA"/>
</dbReference>
<keyword evidence="2" id="KW-1185">Reference proteome</keyword>
<reference evidence="1" key="2">
    <citation type="submission" date="2020-09" db="EMBL/GenBank/DDBJ databases">
        <authorList>
            <person name="Sun Q."/>
            <person name="Zhou Y."/>
        </authorList>
    </citation>
    <scope>NUCLEOTIDE SEQUENCE</scope>
    <source>
        <strain evidence="1">CGMCC 1.12813</strain>
    </source>
</reference>
<evidence type="ECO:0000313" key="1">
    <source>
        <dbReference type="EMBL" id="GGA95131.1"/>
    </source>
</evidence>